<feature type="coiled-coil region" evidence="9">
    <location>
        <begin position="37"/>
        <end position="100"/>
    </location>
</feature>
<dbReference type="PANTHER" id="PTHR42650:SF1">
    <property type="entry name" value="GUIDED ENTRY OF TAIL-ANCHORED PROTEINS FACTOR 1"/>
    <property type="match status" value="1"/>
</dbReference>
<evidence type="ECO:0000313" key="11">
    <source>
        <dbReference type="EMBL" id="OBA27849.1"/>
    </source>
</evidence>
<evidence type="ECO:0000256" key="9">
    <source>
        <dbReference type="SAM" id="Coils"/>
    </source>
</evidence>
<dbReference type="PANTHER" id="PTHR42650">
    <property type="entry name" value="TAIL-ANCHORED PROTEIN INSERTION RECEPTOR WRB"/>
    <property type="match status" value="1"/>
</dbReference>
<organism evidence="11 12">
    <name type="scientific">Hanseniaspora valbyensis NRRL Y-1626</name>
    <dbReference type="NCBI Taxonomy" id="766949"/>
    <lineage>
        <taxon>Eukaryota</taxon>
        <taxon>Fungi</taxon>
        <taxon>Dikarya</taxon>
        <taxon>Ascomycota</taxon>
        <taxon>Saccharomycotina</taxon>
        <taxon>Saccharomycetes</taxon>
        <taxon>Saccharomycodales</taxon>
        <taxon>Saccharomycodaceae</taxon>
        <taxon>Hanseniaspora</taxon>
    </lineage>
</organism>
<keyword evidence="8" id="KW-0472">Membrane</keyword>
<keyword evidence="10" id="KW-0732">Signal</keyword>
<keyword evidence="7 9" id="KW-0175">Coiled coil</keyword>
<dbReference type="Pfam" id="PF04420">
    <property type="entry name" value="CHD5"/>
    <property type="match status" value="1"/>
</dbReference>
<evidence type="ECO:0008006" key="13">
    <source>
        <dbReference type="Google" id="ProtNLM"/>
    </source>
</evidence>
<reference evidence="12" key="1">
    <citation type="journal article" date="2016" name="Proc. Natl. Acad. Sci. U.S.A.">
        <title>Comparative genomics of biotechnologically important yeasts.</title>
        <authorList>
            <person name="Riley R."/>
            <person name="Haridas S."/>
            <person name="Wolfe K.H."/>
            <person name="Lopes M.R."/>
            <person name="Hittinger C.T."/>
            <person name="Goeker M."/>
            <person name="Salamov A.A."/>
            <person name="Wisecaver J.H."/>
            <person name="Long T.M."/>
            <person name="Calvey C.H."/>
            <person name="Aerts A.L."/>
            <person name="Barry K.W."/>
            <person name="Choi C."/>
            <person name="Clum A."/>
            <person name="Coughlan A.Y."/>
            <person name="Deshpande S."/>
            <person name="Douglass A.P."/>
            <person name="Hanson S.J."/>
            <person name="Klenk H.-P."/>
            <person name="LaButti K.M."/>
            <person name="Lapidus A."/>
            <person name="Lindquist E.A."/>
            <person name="Lipzen A.M."/>
            <person name="Meier-Kolthoff J.P."/>
            <person name="Ohm R.A."/>
            <person name="Otillar R.P."/>
            <person name="Pangilinan J.L."/>
            <person name="Peng Y."/>
            <person name="Rokas A."/>
            <person name="Rosa C.A."/>
            <person name="Scheuner C."/>
            <person name="Sibirny A.A."/>
            <person name="Slot J.C."/>
            <person name="Stielow J.B."/>
            <person name="Sun H."/>
            <person name="Kurtzman C.P."/>
            <person name="Blackwell M."/>
            <person name="Grigoriev I.V."/>
            <person name="Jeffries T.W."/>
        </authorList>
    </citation>
    <scope>NUCLEOTIDE SEQUENCE [LARGE SCALE GENOMIC DNA]</scope>
    <source>
        <strain evidence="12">NRRL Y-1626</strain>
    </source>
</reference>
<accession>A0A1B7TGH9</accession>
<evidence type="ECO:0000313" key="12">
    <source>
        <dbReference type="Proteomes" id="UP000092321"/>
    </source>
</evidence>
<evidence type="ECO:0000256" key="6">
    <source>
        <dbReference type="ARBA" id="ARBA00022989"/>
    </source>
</evidence>
<keyword evidence="5" id="KW-0256">Endoplasmic reticulum</keyword>
<dbReference type="GO" id="GO:0043529">
    <property type="term" value="C:GET complex"/>
    <property type="evidence" value="ECO:0007669"/>
    <property type="project" value="TreeGrafter"/>
</dbReference>
<dbReference type="GO" id="GO:0043495">
    <property type="term" value="F:protein-membrane adaptor activity"/>
    <property type="evidence" value="ECO:0007669"/>
    <property type="project" value="TreeGrafter"/>
</dbReference>
<evidence type="ECO:0000256" key="10">
    <source>
        <dbReference type="SAM" id="SignalP"/>
    </source>
</evidence>
<gene>
    <name evidence="11" type="ORF">HANVADRAFT_47824</name>
</gene>
<protein>
    <recommendedName>
        <fullName evidence="13">Golgi to ER traffic protein 1</fullName>
    </recommendedName>
</protein>
<comment type="similarity">
    <text evidence="2">Belongs to the WRB/GET1 family.</text>
</comment>
<keyword evidence="4" id="KW-0812">Transmembrane</keyword>
<evidence type="ECO:0000256" key="1">
    <source>
        <dbReference type="ARBA" id="ARBA00004477"/>
    </source>
</evidence>
<name>A0A1B7TGH9_9ASCO</name>
<dbReference type="Proteomes" id="UP000092321">
    <property type="component" value="Unassembled WGS sequence"/>
</dbReference>
<evidence type="ECO:0000256" key="8">
    <source>
        <dbReference type="ARBA" id="ARBA00023136"/>
    </source>
</evidence>
<dbReference type="OrthoDB" id="69461at2759"/>
<keyword evidence="3" id="KW-0813">Transport</keyword>
<keyword evidence="6" id="KW-1133">Transmembrane helix</keyword>
<dbReference type="AlphaFoldDB" id="A0A1B7TGH9"/>
<evidence type="ECO:0000256" key="2">
    <source>
        <dbReference type="ARBA" id="ARBA00010799"/>
    </source>
</evidence>
<comment type="caution">
    <text evidence="11">The sequence shown here is derived from an EMBL/GenBank/DDBJ whole genome shotgun (WGS) entry which is preliminary data.</text>
</comment>
<dbReference type="Gene3D" id="1.10.287.660">
    <property type="entry name" value="Helix hairpin bin"/>
    <property type="match status" value="1"/>
</dbReference>
<proteinExistence type="inferred from homology"/>
<keyword evidence="12" id="KW-1185">Reference proteome</keyword>
<comment type="subcellular location">
    <subcellularLocation>
        <location evidence="1">Endoplasmic reticulum membrane</location>
        <topology evidence="1">Multi-pass membrane protein</topology>
    </subcellularLocation>
</comment>
<evidence type="ECO:0000256" key="5">
    <source>
        <dbReference type="ARBA" id="ARBA00022824"/>
    </source>
</evidence>
<dbReference type="InterPro" id="IPR028945">
    <property type="entry name" value="Get1"/>
</dbReference>
<sequence>MDSNHILILLITLFIFQKLNNHFGIFAFVFTKLVNNNNKIQKQAAKLNSDYKKIKLEQDGISAQDQYGKWTKLNRKLDEIEKQTKKLKTQLDEINKANKANVAKYEKFLIKFPFMGLKMWYGKTLLLEFESIKVISNVLPYTLEQMCTVGITGLPLIFIKKGISFIRNDGGKGISASTKPSTGVSIGILFYCLESVISELFNIFNSNVFSKIEFPEHAVKEEFERHDLD</sequence>
<evidence type="ECO:0000256" key="7">
    <source>
        <dbReference type="ARBA" id="ARBA00023054"/>
    </source>
</evidence>
<feature type="signal peptide" evidence="10">
    <location>
        <begin position="1"/>
        <end position="21"/>
    </location>
</feature>
<dbReference type="GO" id="GO:0005789">
    <property type="term" value="C:endoplasmic reticulum membrane"/>
    <property type="evidence" value="ECO:0007669"/>
    <property type="project" value="UniProtKB-SubCell"/>
</dbReference>
<evidence type="ECO:0000256" key="3">
    <source>
        <dbReference type="ARBA" id="ARBA00022448"/>
    </source>
</evidence>
<evidence type="ECO:0000256" key="4">
    <source>
        <dbReference type="ARBA" id="ARBA00022692"/>
    </source>
</evidence>
<feature type="chain" id="PRO_5008598724" description="Golgi to ER traffic protein 1" evidence="10">
    <location>
        <begin position="22"/>
        <end position="229"/>
    </location>
</feature>
<dbReference type="EMBL" id="LXPE01000006">
    <property type="protein sequence ID" value="OBA27849.1"/>
    <property type="molecule type" value="Genomic_DNA"/>
</dbReference>
<dbReference type="GO" id="GO:0071816">
    <property type="term" value="P:tail-anchored membrane protein insertion into ER membrane"/>
    <property type="evidence" value="ECO:0007669"/>
    <property type="project" value="InterPro"/>
</dbReference>
<dbReference type="InterPro" id="IPR029012">
    <property type="entry name" value="Helix_hairpin_bin_sf"/>
</dbReference>